<dbReference type="CDD" id="cd07067">
    <property type="entry name" value="HP_PGM_like"/>
    <property type="match status" value="1"/>
</dbReference>
<keyword evidence="3" id="KW-1185">Reference proteome</keyword>
<dbReference type="InterPro" id="IPR029033">
    <property type="entry name" value="His_PPase_superfam"/>
</dbReference>
<organism evidence="2 3">
    <name type="scientific">Lysobacter spongiicola DSM 21749</name>
    <dbReference type="NCBI Taxonomy" id="1122188"/>
    <lineage>
        <taxon>Bacteria</taxon>
        <taxon>Pseudomonadati</taxon>
        <taxon>Pseudomonadota</taxon>
        <taxon>Gammaproteobacteria</taxon>
        <taxon>Lysobacterales</taxon>
        <taxon>Lysobacteraceae</taxon>
        <taxon>Novilysobacter</taxon>
    </lineage>
</organism>
<protein>
    <submittedName>
        <fullName evidence="2">Phosphohistidine phosphatase SixA</fullName>
    </submittedName>
</protein>
<dbReference type="SUPFAM" id="SSF53254">
    <property type="entry name" value="Phosphoglycerate mutase-like"/>
    <property type="match status" value="1"/>
</dbReference>
<dbReference type="RefSeq" id="WP_078758088.1">
    <property type="nucleotide sequence ID" value="NZ_FUXP01000004.1"/>
</dbReference>
<dbReference type="Proteomes" id="UP000190061">
    <property type="component" value="Unassembled WGS sequence"/>
</dbReference>
<gene>
    <name evidence="2" type="ORF">SAMN02745674_01491</name>
</gene>
<name>A0A1T4Q5M2_9GAMM</name>
<dbReference type="Pfam" id="PF00300">
    <property type="entry name" value="His_Phos_1"/>
    <property type="match status" value="1"/>
</dbReference>
<dbReference type="PANTHER" id="PTHR47623">
    <property type="entry name" value="OS09G0287300 PROTEIN"/>
    <property type="match status" value="1"/>
</dbReference>
<reference evidence="2 3" key="1">
    <citation type="submission" date="2017-02" db="EMBL/GenBank/DDBJ databases">
        <authorList>
            <person name="Peterson S.W."/>
        </authorList>
    </citation>
    <scope>NUCLEOTIDE SEQUENCE [LARGE SCALE GENOMIC DNA]</scope>
    <source>
        <strain evidence="2 3">DSM 21749</strain>
    </source>
</reference>
<evidence type="ECO:0000256" key="1">
    <source>
        <dbReference type="PIRSR" id="PIRSR613078-2"/>
    </source>
</evidence>
<evidence type="ECO:0000313" key="2">
    <source>
        <dbReference type="EMBL" id="SJZ98847.1"/>
    </source>
</evidence>
<proteinExistence type="predicted"/>
<dbReference type="STRING" id="1122188.SAMN02745674_01491"/>
<dbReference type="SMART" id="SM00855">
    <property type="entry name" value="PGAM"/>
    <property type="match status" value="1"/>
</dbReference>
<dbReference type="OrthoDB" id="9810154at2"/>
<sequence length="158" mass="16876">MRELILLRHAHAEPATAGQADLDRPLSAEGLAEAEAAGRWLAEQGLVPDCVLCSPSRRTRETLEAVLGVVGYVEQRVEDTIYEANPGTLIALADTHVEVERLMLVGHNPGMEQLAALLHSGQSGDYRGMPPAGVAVLAMPPGVPLEPGIAQLSAFWWP</sequence>
<dbReference type="PANTHER" id="PTHR47623:SF1">
    <property type="entry name" value="OS09G0287300 PROTEIN"/>
    <property type="match status" value="1"/>
</dbReference>
<dbReference type="AlphaFoldDB" id="A0A1T4Q5M2"/>
<evidence type="ECO:0000313" key="3">
    <source>
        <dbReference type="Proteomes" id="UP000190061"/>
    </source>
</evidence>
<dbReference type="EMBL" id="FUXP01000004">
    <property type="protein sequence ID" value="SJZ98847.1"/>
    <property type="molecule type" value="Genomic_DNA"/>
</dbReference>
<dbReference type="Gene3D" id="3.40.50.1240">
    <property type="entry name" value="Phosphoglycerate mutase-like"/>
    <property type="match status" value="1"/>
</dbReference>
<accession>A0A1T4Q5M2</accession>
<dbReference type="InterPro" id="IPR013078">
    <property type="entry name" value="His_Pase_superF_clade-1"/>
</dbReference>
<feature type="binding site" evidence="1">
    <location>
        <position position="58"/>
    </location>
    <ligand>
        <name>substrate</name>
    </ligand>
</feature>